<feature type="domain" description="DUF4246" evidence="1">
    <location>
        <begin position="88"/>
        <end position="519"/>
    </location>
</feature>
<reference evidence="2" key="1">
    <citation type="submission" date="2022-07" db="EMBL/GenBank/DDBJ databases">
        <title>Phylogenomic reconstructions and comparative analyses of Kickxellomycotina fungi.</title>
        <authorList>
            <person name="Reynolds N.K."/>
            <person name="Stajich J.E."/>
            <person name="Barry K."/>
            <person name="Grigoriev I.V."/>
            <person name="Crous P."/>
            <person name="Smith M.E."/>
        </authorList>
    </citation>
    <scope>NUCLEOTIDE SEQUENCE</scope>
    <source>
        <strain evidence="2">NRRL 1565</strain>
    </source>
</reference>
<dbReference type="Proteomes" id="UP001140094">
    <property type="component" value="Unassembled WGS sequence"/>
</dbReference>
<evidence type="ECO:0000313" key="2">
    <source>
        <dbReference type="EMBL" id="KAJ2803521.1"/>
    </source>
</evidence>
<evidence type="ECO:0000313" key="3">
    <source>
        <dbReference type="Proteomes" id="UP001140094"/>
    </source>
</evidence>
<dbReference type="InterPro" id="IPR025340">
    <property type="entry name" value="DUF4246"/>
</dbReference>
<dbReference type="EMBL" id="JANBUO010000514">
    <property type="protein sequence ID" value="KAJ2803521.1"/>
    <property type="molecule type" value="Genomic_DNA"/>
</dbReference>
<name>A0A9W8I306_9FUNG</name>
<evidence type="ECO:0000259" key="1">
    <source>
        <dbReference type="Pfam" id="PF14033"/>
    </source>
</evidence>
<accession>A0A9W8I306</accession>
<dbReference type="AlphaFoldDB" id="A0A9W8I306"/>
<dbReference type="InterPro" id="IPR049192">
    <property type="entry name" value="DUF4246_C"/>
</dbReference>
<sequence length="582" mass="66102">MDSASSARSSPAPTIGGFKEFADAFKGRFGAGAIYCRSTTVLNTKSEKRIRLMSGAIRAKPDWIPKMANAVIRRRWVREAREQGLTEAEIDYVFDELAFYASLHVPGSGIMLSAVEQVWVSDTLIDDETTQELKRYAAILEDVPDKDKDWHPNSNDQVLNLVHPSLYPLIYKSSSILSKPIASPTDAVNLKTFGNFPGSLEAWRKAVESTSDGDCDGDNSSTAKYVIPGRNTEYLSERFCWLPTEFQVNDDGTVGIESYINNLHPIQHAAFYPTIATIFSKFVPMLEHVITDLIYPRELRVVPDPYNWFYGEEEEPEDYDASDYDERYEEWKDNRGFVDPQPDPFVAPKRQLTPISLRGRRLQAIFKMSNIQLTPEKPEYEGGNWHVEAMANERIVATGIYYYDVENITESNLSFRESVSEDLDYEQGDFDGVNRAYGIYEDGRDDTVPLIQEIGKVEAKNGRCIVFPNVYQHKVSGFKLADPTKPGHRKIFAFFFIDPTTRIPSTEIVPPQQKSWWADSVLNSTLVNTLPQLIQTAIMDRVEFPLSLDQAKAIRLELMEERSVNSSSTDESFAPEFYLCEH</sequence>
<dbReference type="Pfam" id="PF14033">
    <property type="entry name" value="DUF4246"/>
    <property type="match status" value="1"/>
</dbReference>
<dbReference type="PANTHER" id="PTHR33119">
    <property type="entry name" value="IFI3P"/>
    <property type="match status" value="1"/>
</dbReference>
<protein>
    <recommendedName>
        <fullName evidence="1">DUF4246 domain-containing protein</fullName>
    </recommendedName>
</protein>
<keyword evidence="3" id="KW-1185">Reference proteome</keyword>
<comment type="caution">
    <text evidence="2">The sequence shown here is derived from an EMBL/GenBank/DDBJ whole genome shotgun (WGS) entry which is preliminary data.</text>
</comment>
<dbReference type="PANTHER" id="PTHR33119:SF1">
    <property type="entry name" value="FE2OG DIOXYGENASE DOMAIN-CONTAINING PROTEIN"/>
    <property type="match status" value="1"/>
</dbReference>
<gene>
    <name evidence="2" type="ORF">H4R20_002857</name>
</gene>
<organism evidence="2 3">
    <name type="scientific">Coemansia guatemalensis</name>
    <dbReference type="NCBI Taxonomy" id="2761395"/>
    <lineage>
        <taxon>Eukaryota</taxon>
        <taxon>Fungi</taxon>
        <taxon>Fungi incertae sedis</taxon>
        <taxon>Zoopagomycota</taxon>
        <taxon>Kickxellomycotina</taxon>
        <taxon>Kickxellomycetes</taxon>
        <taxon>Kickxellales</taxon>
        <taxon>Kickxellaceae</taxon>
        <taxon>Coemansia</taxon>
    </lineage>
</organism>
<proteinExistence type="predicted"/>
<dbReference type="OrthoDB" id="415532at2759"/>